<name>A0ABU2LMH6_9ACTN</name>
<comment type="caution">
    <text evidence="1">The sequence shown here is derived from an EMBL/GenBank/DDBJ whole genome shotgun (WGS) entry which is preliminary data.</text>
</comment>
<organism evidence="1 2">
    <name type="scientific">Streptomyces millisiae</name>
    <dbReference type="NCBI Taxonomy" id="3075542"/>
    <lineage>
        <taxon>Bacteria</taxon>
        <taxon>Bacillati</taxon>
        <taxon>Actinomycetota</taxon>
        <taxon>Actinomycetes</taxon>
        <taxon>Kitasatosporales</taxon>
        <taxon>Streptomycetaceae</taxon>
        <taxon>Streptomyces</taxon>
    </lineage>
</organism>
<dbReference type="RefSeq" id="WP_311597662.1">
    <property type="nucleotide sequence ID" value="NZ_JAVREM010000008.1"/>
</dbReference>
<keyword evidence="2" id="KW-1185">Reference proteome</keyword>
<gene>
    <name evidence="1" type="ORF">RNC47_10580</name>
</gene>
<evidence type="ECO:0008006" key="3">
    <source>
        <dbReference type="Google" id="ProtNLM"/>
    </source>
</evidence>
<reference evidence="2" key="1">
    <citation type="submission" date="2023-07" db="EMBL/GenBank/DDBJ databases">
        <title>30 novel species of actinomycetes from the DSMZ collection.</title>
        <authorList>
            <person name="Nouioui I."/>
        </authorList>
    </citation>
    <scope>NUCLEOTIDE SEQUENCE [LARGE SCALE GENOMIC DNA]</scope>
    <source>
        <strain evidence="2">DSM 44918</strain>
    </source>
</reference>
<proteinExistence type="predicted"/>
<dbReference type="PROSITE" id="PS51257">
    <property type="entry name" value="PROKAR_LIPOPROTEIN"/>
    <property type="match status" value="1"/>
</dbReference>
<sequence>MRWGRVISVLCLIPLLSACGPYYGVFFVQGDDAEDAVISVRDCQSGGGITEMSLYLRGDTNSASAERTGKRLLLWRVEVDGGEPVREIGLGGEPDGYTTRHPLTAEPRAGTTYEIRATTVSGRGGGLAFRPERLAAGYVTYDDNVTESREAYDDLPDAWFCY</sequence>
<dbReference type="EMBL" id="JAVREM010000008">
    <property type="protein sequence ID" value="MDT0318782.1"/>
    <property type="molecule type" value="Genomic_DNA"/>
</dbReference>
<dbReference type="Proteomes" id="UP001183420">
    <property type="component" value="Unassembled WGS sequence"/>
</dbReference>
<protein>
    <recommendedName>
        <fullName evidence="3">Lipoprotein</fullName>
    </recommendedName>
</protein>
<evidence type="ECO:0000313" key="1">
    <source>
        <dbReference type="EMBL" id="MDT0318782.1"/>
    </source>
</evidence>
<accession>A0ABU2LMH6</accession>
<evidence type="ECO:0000313" key="2">
    <source>
        <dbReference type="Proteomes" id="UP001183420"/>
    </source>
</evidence>